<gene>
    <name evidence="1" type="ORF">MLD38_018026</name>
</gene>
<evidence type="ECO:0000313" key="2">
    <source>
        <dbReference type="Proteomes" id="UP001057402"/>
    </source>
</evidence>
<accession>A0ACB9QRN9</accession>
<dbReference type="Proteomes" id="UP001057402">
    <property type="component" value="Chromosome 5"/>
</dbReference>
<keyword evidence="2" id="KW-1185">Reference proteome</keyword>
<organism evidence="1 2">
    <name type="scientific">Melastoma candidum</name>
    <dbReference type="NCBI Taxonomy" id="119954"/>
    <lineage>
        <taxon>Eukaryota</taxon>
        <taxon>Viridiplantae</taxon>
        <taxon>Streptophyta</taxon>
        <taxon>Embryophyta</taxon>
        <taxon>Tracheophyta</taxon>
        <taxon>Spermatophyta</taxon>
        <taxon>Magnoliopsida</taxon>
        <taxon>eudicotyledons</taxon>
        <taxon>Gunneridae</taxon>
        <taxon>Pentapetalae</taxon>
        <taxon>rosids</taxon>
        <taxon>malvids</taxon>
        <taxon>Myrtales</taxon>
        <taxon>Melastomataceae</taxon>
        <taxon>Melastomatoideae</taxon>
        <taxon>Melastomateae</taxon>
        <taxon>Melastoma</taxon>
    </lineage>
</organism>
<dbReference type="EMBL" id="CM042884">
    <property type="protein sequence ID" value="KAI4369601.1"/>
    <property type="molecule type" value="Genomic_DNA"/>
</dbReference>
<comment type="caution">
    <text evidence="1">The sequence shown here is derived from an EMBL/GenBank/DDBJ whole genome shotgun (WGS) entry which is preliminary data.</text>
</comment>
<reference evidence="2" key="1">
    <citation type="journal article" date="2023" name="Front. Plant Sci.">
        <title>Chromosomal-level genome assembly of Melastoma candidum provides insights into trichome evolution.</title>
        <authorList>
            <person name="Zhong Y."/>
            <person name="Wu W."/>
            <person name="Sun C."/>
            <person name="Zou P."/>
            <person name="Liu Y."/>
            <person name="Dai S."/>
            <person name="Zhou R."/>
        </authorList>
    </citation>
    <scope>NUCLEOTIDE SEQUENCE [LARGE SCALE GENOMIC DNA]</scope>
</reference>
<evidence type="ECO:0000313" key="1">
    <source>
        <dbReference type="EMBL" id="KAI4369601.1"/>
    </source>
</evidence>
<name>A0ACB9QRN9_9MYRT</name>
<sequence>MAVRGGDGGGGGCGVRALWILDNHDAVVFSRVFLVVEKRWRRACKSENELGGIDSFVSPYLPSDVELSSSFVQRKNREGSGRGFGIRVTESAVGSDSWVDDPITRHVISLNIQKAEEAENHFIWPFILHIKGQHCIIVLPFVEPKHVKAYKFLCQKSDCGDAVGADGNLSSLLLDLPSVTGAFMVAHAIGDIVSGDTIEPEVIVNVAPSVGNLLDSLTGSIGIAGMSSRAKPVAGPVSSSTISSAVVGTGSLDAAKTSSRLFDKEALRTFIGYAMPFGTPLDLSASNIYSIKSNGFSSSDLPPADTKQPAWKPYLYKGKQRILFTIFETINAAMYDRDEIPDNISVSGQINCRAELEGMPDVSLPLTGLSSDHIESLSFHHSAQVPEQGADKKSVMFSPPLGNFVLLRYQGSCNLGPPIKGFYQLSMVSEDEGAFLFRLNLMEGYRSPLTMEFCTVTMPFPRRRVISVDGSPSVGSISTTEHSVEWKIVVSGRGLNGKSLEATFPGTVKFAPWQGQKFSPANPSFGNMPEEESDVESEGGANMVNIEDYLMEKMGKDLPPVDLEEPFCWQAYDYAKVVFRISGASLSGISIDPKSVSIYPAVKAPAEFSTQVNSGDYILWNTLGRCPSAAVPPK</sequence>
<proteinExistence type="predicted"/>
<protein>
    <submittedName>
        <fullName evidence="1">Uncharacterized protein</fullName>
    </submittedName>
</protein>